<dbReference type="RefSeq" id="WP_093990226.1">
    <property type="nucleotide sequence ID" value="NZ_FXZK01000001.1"/>
</dbReference>
<accession>A0A238L8I9</accession>
<dbReference type="OrthoDB" id="9874359at2"/>
<organism evidence="1 2">
    <name type="scientific">Flavimaricola marinus</name>
    <dbReference type="NCBI Taxonomy" id="1819565"/>
    <lineage>
        <taxon>Bacteria</taxon>
        <taxon>Pseudomonadati</taxon>
        <taxon>Pseudomonadota</taxon>
        <taxon>Alphaproteobacteria</taxon>
        <taxon>Rhodobacterales</taxon>
        <taxon>Paracoccaceae</taxon>
        <taxon>Flavimaricola</taxon>
    </lineage>
</organism>
<evidence type="ECO:0000313" key="1">
    <source>
        <dbReference type="EMBL" id="SMY05999.1"/>
    </source>
</evidence>
<dbReference type="EMBL" id="FXZK01000001">
    <property type="protein sequence ID" value="SMY05999.1"/>
    <property type="molecule type" value="Genomic_DNA"/>
</dbReference>
<evidence type="ECO:0000313" key="2">
    <source>
        <dbReference type="Proteomes" id="UP000201613"/>
    </source>
</evidence>
<dbReference type="PROSITE" id="PS51257">
    <property type="entry name" value="PROKAR_LIPOPROTEIN"/>
    <property type="match status" value="1"/>
</dbReference>
<name>A0A238L8I9_9RHOB</name>
<keyword evidence="2" id="KW-1185">Reference proteome</keyword>
<protein>
    <submittedName>
        <fullName evidence="1">Uncharacterized protein</fullName>
    </submittedName>
</protein>
<sequence length="206" mass="21739">MTFYALRRAASAAIRPALPLAIAGALALSACVPIPIPQGTRFLPNPADLIATDTGDFNVCGYDSGTTSQGYRDIGTVRVIASFFAPDDRTDANASTSAGLTLTLVELSGDVPSEGFAVNPALIRLEEAGRSYPVAEFSDSEQRVKSSGTGQIFSLQFPAGTGVDDAARIVFEAGAILRDGQPVALEQLRFQRRATMSVYMFPCIPS</sequence>
<dbReference type="Proteomes" id="UP000201613">
    <property type="component" value="Unassembled WGS sequence"/>
</dbReference>
<reference evidence="1 2" key="1">
    <citation type="submission" date="2017-05" db="EMBL/GenBank/DDBJ databases">
        <authorList>
            <person name="Song R."/>
            <person name="Chenine A.L."/>
            <person name="Ruprecht R.M."/>
        </authorList>
    </citation>
    <scope>NUCLEOTIDE SEQUENCE [LARGE SCALE GENOMIC DNA]</scope>
    <source>
        <strain evidence="1 2">CECT 8899</strain>
    </source>
</reference>
<proteinExistence type="predicted"/>
<gene>
    <name evidence="1" type="ORF">LOM8899_00120</name>
</gene>
<dbReference type="AlphaFoldDB" id="A0A238L8I9"/>